<dbReference type="AlphaFoldDB" id="A0A836FZK7"/>
<dbReference type="PANTHER" id="PTHR11567">
    <property type="entry name" value="ACID PHOSPHATASE-RELATED"/>
    <property type="match status" value="1"/>
</dbReference>
<gene>
    <name evidence="2" type="ORF">LSCM4_00262</name>
</gene>
<comment type="caution">
    <text evidence="2">The sequence shown here is derived from an EMBL/GenBank/DDBJ whole genome shotgun (WGS) entry which is preliminary data.</text>
</comment>
<dbReference type="KEGG" id="loi:92356285"/>
<dbReference type="Proteomes" id="UP000674143">
    <property type="component" value="Unassembled WGS sequence"/>
</dbReference>
<evidence type="ECO:0008006" key="4">
    <source>
        <dbReference type="Google" id="ProtNLM"/>
    </source>
</evidence>
<accession>A0A836FZK7</accession>
<dbReference type="GeneID" id="92356285"/>
<name>A0A836FZK7_9TRYP</name>
<reference evidence="3" key="2">
    <citation type="journal article" date="2021" name="Sci. Data">
        <title>Chromosome-scale genome sequencing, assembly and annotation of six genomes from subfamily Leishmaniinae.</title>
        <authorList>
            <person name="Almutairi H."/>
            <person name="Urbaniak M.D."/>
            <person name="Bates M.D."/>
            <person name="Jariyapan N."/>
            <person name="Kwakye-Nuako G."/>
            <person name="Thomaz Soccol V."/>
            <person name="Al-Salem W.S."/>
            <person name="Dillon R.J."/>
            <person name="Bates P.A."/>
            <person name="Gatherer D."/>
        </authorList>
    </citation>
    <scope>NUCLEOTIDE SEQUENCE [LARGE SCALE GENOMIC DNA]</scope>
</reference>
<dbReference type="Gene3D" id="3.40.50.1240">
    <property type="entry name" value="Phosphoglycerate mutase-like"/>
    <property type="match status" value="1"/>
</dbReference>
<dbReference type="GO" id="GO:0016791">
    <property type="term" value="F:phosphatase activity"/>
    <property type="evidence" value="ECO:0007669"/>
    <property type="project" value="TreeGrafter"/>
</dbReference>
<organism evidence="2 3">
    <name type="scientific">Leishmania orientalis</name>
    <dbReference type="NCBI Taxonomy" id="2249476"/>
    <lineage>
        <taxon>Eukaryota</taxon>
        <taxon>Discoba</taxon>
        <taxon>Euglenozoa</taxon>
        <taxon>Kinetoplastea</taxon>
        <taxon>Metakinetoplastina</taxon>
        <taxon>Trypanosomatida</taxon>
        <taxon>Trypanosomatidae</taxon>
        <taxon>Leishmaniinae</taxon>
        <taxon>Leishmania</taxon>
    </lineage>
</organism>
<proteinExistence type="inferred from homology"/>
<dbReference type="InterPro" id="IPR000560">
    <property type="entry name" value="His_Pase_clade-2"/>
</dbReference>
<dbReference type="Pfam" id="PF00328">
    <property type="entry name" value="His_Phos_2"/>
    <property type="match status" value="1"/>
</dbReference>
<evidence type="ECO:0000256" key="1">
    <source>
        <dbReference type="ARBA" id="ARBA00005375"/>
    </source>
</evidence>
<dbReference type="PANTHER" id="PTHR11567:SF137">
    <property type="entry name" value="PHOSPHATASE, PUTATIVE-RELATED"/>
    <property type="match status" value="1"/>
</dbReference>
<comment type="similarity">
    <text evidence="1">Belongs to the histidine acid phosphatase family.</text>
</comment>
<dbReference type="RefSeq" id="XP_067058452.1">
    <property type="nucleotide sequence ID" value="XM_067202351.1"/>
</dbReference>
<reference evidence="3" key="1">
    <citation type="journal article" date="2021" name="Microbiol. Resour. Announc.">
        <title>LGAAP: Leishmaniinae Genome Assembly and Annotation Pipeline.</title>
        <authorList>
            <person name="Almutairi H."/>
            <person name="Urbaniak M.D."/>
            <person name="Bates M.D."/>
            <person name="Jariyapan N."/>
            <person name="Kwakye-Nuako G."/>
            <person name="Thomaz-Soccol V."/>
            <person name="Al-Salem W.S."/>
            <person name="Dillon R.J."/>
            <person name="Bates P.A."/>
            <person name="Gatherer D."/>
        </authorList>
    </citation>
    <scope>NUCLEOTIDE SEQUENCE [LARGE SCALE GENOMIC DNA]</scope>
</reference>
<dbReference type="CDD" id="cd07061">
    <property type="entry name" value="HP_HAP_like"/>
    <property type="match status" value="1"/>
</dbReference>
<dbReference type="InterPro" id="IPR050645">
    <property type="entry name" value="Histidine_acid_phosphatase"/>
</dbReference>
<evidence type="ECO:0000313" key="2">
    <source>
        <dbReference type="EMBL" id="KAG5464821.1"/>
    </source>
</evidence>
<dbReference type="InterPro" id="IPR029033">
    <property type="entry name" value="His_PPase_superfam"/>
</dbReference>
<dbReference type="SUPFAM" id="SSF53254">
    <property type="entry name" value="Phosphoglycerate mutase-like"/>
    <property type="match status" value="1"/>
</dbReference>
<dbReference type="SMR" id="A0A836FZK7"/>
<protein>
    <recommendedName>
        <fullName evidence="4">Acid phosphatase</fullName>
    </recommendedName>
</protein>
<sequence length="473" mass="53814">MAAMTTPVRGALAWRSAFVAFMMVLVVAMNELTLVSAIALGSAPVDEQSSESQPVYPAHPRADINWTQASVKSNISKTERKEILKSKLVLTKMVVLNRHGHRSPNAPFWKMCPNEIKSKKRYDVDAADLSGLGMEEEYNFGRYLRKAYASFIGEKFNRTLHYFRAVGEPRILQSAVAVAQGIFPDGFGPGGYLPSRPQFVPIFSDMDTHEYLLDDVPCFRRAENDSHRWIDTHYAEFIGDPSTGRVLRMMKEVCGEYKGKAEDYAYIKTVADGLTFNNDIGLKVAKGKLTPEMLFSIRNVSLQLLMQRLYNTDEQRTYMAADLPRNILQALNHTHAKGTPVQMSDVTDTLHESNFYFMHREALYAFAQFFGFQYNIAGLPPGEVPVATSLIIEKLVPRREQHFNSASHIYVRMTLWTPYNGIYTVPIPTCRIPELCKLKELQHIYDTRVARTGTWEQLCDYTPQEIDHTTDIR</sequence>
<keyword evidence="3" id="KW-1185">Reference proteome</keyword>
<evidence type="ECO:0000313" key="3">
    <source>
        <dbReference type="Proteomes" id="UP000674143"/>
    </source>
</evidence>
<dbReference type="EMBL" id="JAFHLR010000036">
    <property type="protein sequence ID" value="KAG5464821.1"/>
    <property type="molecule type" value="Genomic_DNA"/>
</dbReference>